<dbReference type="HAMAP" id="MF_01499">
    <property type="entry name" value="DacA"/>
    <property type="match status" value="1"/>
</dbReference>
<dbReference type="AlphaFoldDB" id="A0A1G7E883"/>
<feature type="transmembrane region" description="Helical" evidence="10">
    <location>
        <begin position="64"/>
        <end position="81"/>
    </location>
</feature>
<dbReference type="PIRSF" id="PIRSF004793">
    <property type="entry name" value="UCP004793"/>
    <property type="match status" value="1"/>
</dbReference>
<protein>
    <recommendedName>
        <fullName evidence="10">Diadenylate cyclase</fullName>
        <shortName evidence="10">DAC</shortName>
        <ecNumber evidence="10">2.7.7.85</ecNumber>
    </recommendedName>
    <alternativeName>
        <fullName evidence="10">Cyclic-di-AMP synthase</fullName>
        <shortName evidence="10">c-di-AMP synthase</shortName>
    </alternativeName>
</protein>
<evidence type="ECO:0000256" key="7">
    <source>
        <dbReference type="ARBA" id="ARBA00022840"/>
    </source>
</evidence>
<comment type="caution">
    <text evidence="10">Lacks conserved residue(s) required for the propagation of feature annotation.</text>
</comment>
<comment type="function">
    <text evidence="10">Catalyzes the condensation of 2 ATP molecules into cyclic di-AMP (c-di-AMP), a second messenger used to regulate differing processes in different bacteria.</text>
</comment>
<feature type="transmembrane region" description="Helical" evidence="10">
    <location>
        <begin position="87"/>
        <end position="109"/>
    </location>
</feature>
<keyword evidence="13" id="KW-1185">Reference proteome</keyword>
<dbReference type="GO" id="GO:0004016">
    <property type="term" value="F:adenylate cyclase activity"/>
    <property type="evidence" value="ECO:0007669"/>
    <property type="project" value="UniProtKB-UniRule"/>
</dbReference>
<reference evidence="13" key="1">
    <citation type="submission" date="2016-10" db="EMBL/GenBank/DDBJ databases">
        <authorList>
            <person name="Varghese N."/>
            <person name="Submissions S."/>
        </authorList>
    </citation>
    <scope>NUCLEOTIDE SEQUENCE [LARGE SCALE GENOMIC DNA]</scope>
    <source>
        <strain evidence="13">DSM 24729</strain>
    </source>
</reference>
<dbReference type="PANTHER" id="PTHR34185:SF1">
    <property type="entry name" value="DIADENYLATE CYCLASE"/>
    <property type="match status" value="1"/>
</dbReference>
<accession>A0A1G7E883</accession>
<evidence type="ECO:0000256" key="10">
    <source>
        <dbReference type="HAMAP-Rule" id="MF_01499"/>
    </source>
</evidence>
<evidence type="ECO:0000313" key="12">
    <source>
        <dbReference type="EMBL" id="SDE59676.1"/>
    </source>
</evidence>
<dbReference type="Proteomes" id="UP000182114">
    <property type="component" value="Unassembled WGS sequence"/>
</dbReference>
<keyword evidence="7 10" id="KW-0067">ATP-binding</keyword>
<dbReference type="SUPFAM" id="SSF143597">
    <property type="entry name" value="YojJ-like"/>
    <property type="match status" value="1"/>
</dbReference>
<dbReference type="EC" id="2.7.7.85" evidence="10"/>
<dbReference type="InterPro" id="IPR034701">
    <property type="entry name" value="CdaA"/>
</dbReference>
<evidence type="ECO:0000256" key="3">
    <source>
        <dbReference type="ARBA" id="ARBA00022679"/>
    </source>
</evidence>
<keyword evidence="5 10" id="KW-0548">Nucleotidyltransferase</keyword>
<keyword evidence="6 10" id="KW-0547">Nucleotide-binding</keyword>
<evidence type="ECO:0000256" key="2">
    <source>
        <dbReference type="ARBA" id="ARBA00022475"/>
    </source>
</evidence>
<dbReference type="InterPro" id="IPR050338">
    <property type="entry name" value="DisA"/>
</dbReference>
<dbReference type="GO" id="GO:0106408">
    <property type="term" value="F:diadenylate cyclase activity"/>
    <property type="evidence" value="ECO:0007669"/>
    <property type="project" value="UniProtKB-EC"/>
</dbReference>
<dbReference type="InterPro" id="IPR045585">
    <property type="entry name" value="CdaA_N"/>
</dbReference>
<dbReference type="InterPro" id="IPR014046">
    <property type="entry name" value="C-di-AMP_synthase"/>
</dbReference>
<evidence type="ECO:0000256" key="5">
    <source>
        <dbReference type="ARBA" id="ARBA00022695"/>
    </source>
</evidence>
<evidence type="ECO:0000256" key="9">
    <source>
        <dbReference type="ARBA" id="ARBA00023136"/>
    </source>
</evidence>
<sequence length="290" mass="32928">MHCYSTAIKVYKYLDFVHQFFLILQKPLHLDFLSFLDFKITDLIDILLVATLLYYIYKLVRGTVAINIFIGIVLVWGFWKLTELLEMKMISSVIGGFMQVGLIALIIVFQQEIRKFLLMIGSTNFANKRNFIKHFKFLKQEVTSIGTDVDSLISACDKMSSSKTGAIIIIKRSNSLDFVKSSGDKMQIEITQPIIESIFYKNSPLHDGAAVIEGNYIVATRVILPVSNERNIPLRFGLRHRAAVGITEKTDSLAIVVSEETGMITYIKNGEFVLYNDLTELSSMIKEDLM</sequence>
<dbReference type="GO" id="GO:0005524">
    <property type="term" value="F:ATP binding"/>
    <property type="evidence" value="ECO:0007669"/>
    <property type="project" value="UniProtKB-UniRule"/>
</dbReference>
<evidence type="ECO:0000313" key="13">
    <source>
        <dbReference type="Proteomes" id="UP000182114"/>
    </source>
</evidence>
<comment type="similarity">
    <text evidence="10">Belongs to the adenylate cyclase family. DacA/CdaA subfamily.</text>
</comment>
<dbReference type="PROSITE" id="PS51794">
    <property type="entry name" value="DAC"/>
    <property type="match status" value="1"/>
</dbReference>
<dbReference type="GO" id="GO:0006171">
    <property type="term" value="P:cAMP biosynthetic process"/>
    <property type="evidence" value="ECO:0007669"/>
    <property type="project" value="InterPro"/>
</dbReference>
<dbReference type="InterPro" id="IPR036888">
    <property type="entry name" value="DNA_integrity_DisA_N_sf"/>
</dbReference>
<proteinExistence type="inferred from homology"/>
<keyword evidence="4 10" id="KW-0812">Transmembrane</keyword>
<evidence type="ECO:0000259" key="11">
    <source>
        <dbReference type="PROSITE" id="PS51794"/>
    </source>
</evidence>
<evidence type="ECO:0000256" key="1">
    <source>
        <dbReference type="ARBA" id="ARBA00000877"/>
    </source>
</evidence>
<evidence type="ECO:0000256" key="6">
    <source>
        <dbReference type="ARBA" id="ARBA00022741"/>
    </source>
</evidence>
<keyword evidence="9 10" id="KW-0472">Membrane</keyword>
<name>A0A1G7E883_9FLAO</name>
<dbReference type="Pfam" id="PF02457">
    <property type="entry name" value="DAC"/>
    <property type="match status" value="1"/>
</dbReference>
<keyword evidence="2 10" id="KW-1003">Cell membrane</keyword>
<dbReference type="Pfam" id="PF19293">
    <property type="entry name" value="CdaA_N"/>
    <property type="match status" value="1"/>
</dbReference>
<evidence type="ECO:0000256" key="8">
    <source>
        <dbReference type="ARBA" id="ARBA00022989"/>
    </source>
</evidence>
<dbReference type="EMBL" id="FNBD01000002">
    <property type="protein sequence ID" value="SDE59676.1"/>
    <property type="molecule type" value="Genomic_DNA"/>
</dbReference>
<feature type="domain" description="DAC" evidence="11">
    <location>
        <begin position="110"/>
        <end position="280"/>
    </location>
</feature>
<dbReference type="InterPro" id="IPR003390">
    <property type="entry name" value="DNA_integrity_scan_DisA_N"/>
</dbReference>
<organism evidence="12 13">
    <name type="scientific">Cellulophaga baltica</name>
    <dbReference type="NCBI Taxonomy" id="76594"/>
    <lineage>
        <taxon>Bacteria</taxon>
        <taxon>Pseudomonadati</taxon>
        <taxon>Bacteroidota</taxon>
        <taxon>Flavobacteriia</taxon>
        <taxon>Flavobacteriales</taxon>
        <taxon>Flavobacteriaceae</taxon>
        <taxon>Cellulophaga</taxon>
    </lineage>
</organism>
<evidence type="ECO:0000256" key="4">
    <source>
        <dbReference type="ARBA" id="ARBA00022692"/>
    </source>
</evidence>
<keyword evidence="3 10" id="KW-0808">Transferase</keyword>
<comment type="subunit">
    <text evidence="10">Probably a homodimer.</text>
</comment>
<keyword evidence="8 10" id="KW-1133">Transmembrane helix</keyword>
<gene>
    <name evidence="10" type="primary">dacA</name>
    <name evidence="12" type="ORF">SAMN04487992_102143</name>
</gene>
<comment type="catalytic activity">
    <reaction evidence="1 10">
        <text>2 ATP = 3',3'-c-di-AMP + 2 diphosphate</text>
        <dbReference type="Rhea" id="RHEA:35655"/>
        <dbReference type="ChEBI" id="CHEBI:30616"/>
        <dbReference type="ChEBI" id="CHEBI:33019"/>
        <dbReference type="ChEBI" id="CHEBI:71500"/>
        <dbReference type="EC" id="2.7.7.85"/>
    </reaction>
</comment>
<dbReference type="Gene3D" id="3.40.1700.10">
    <property type="entry name" value="DNA integrity scanning protein, DisA, N-terminal domain"/>
    <property type="match status" value="1"/>
</dbReference>
<dbReference type="eggNOG" id="COG1624">
    <property type="taxonomic scope" value="Bacteria"/>
</dbReference>
<dbReference type="PANTHER" id="PTHR34185">
    <property type="entry name" value="DIADENYLATE CYCLASE"/>
    <property type="match status" value="1"/>
</dbReference>